<dbReference type="GO" id="GO:0006950">
    <property type="term" value="P:response to stress"/>
    <property type="evidence" value="ECO:0007669"/>
    <property type="project" value="UniProtKB-ARBA"/>
</dbReference>
<evidence type="ECO:0000256" key="5">
    <source>
        <dbReference type="ARBA" id="ARBA00023284"/>
    </source>
</evidence>
<evidence type="ECO:0000259" key="7">
    <source>
        <dbReference type="PROSITE" id="PS51352"/>
    </source>
</evidence>
<dbReference type="GO" id="GO:0005829">
    <property type="term" value="C:cytosol"/>
    <property type="evidence" value="ECO:0007669"/>
    <property type="project" value="TreeGrafter"/>
</dbReference>
<dbReference type="GO" id="GO:0045454">
    <property type="term" value="P:cell redox homeostasis"/>
    <property type="evidence" value="ECO:0007669"/>
    <property type="project" value="TreeGrafter"/>
</dbReference>
<accession>A0A495JGJ7</accession>
<evidence type="ECO:0000313" key="9">
    <source>
        <dbReference type="Proteomes" id="UP000277671"/>
    </source>
</evidence>
<evidence type="ECO:0000256" key="1">
    <source>
        <dbReference type="ARBA" id="ARBA00008987"/>
    </source>
</evidence>
<keyword evidence="5" id="KW-0676">Redox-active center</keyword>
<dbReference type="PROSITE" id="PS00194">
    <property type="entry name" value="THIOREDOXIN_1"/>
    <property type="match status" value="1"/>
</dbReference>
<feature type="domain" description="Thioredoxin" evidence="7">
    <location>
        <begin position="30"/>
        <end position="168"/>
    </location>
</feature>
<gene>
    <name evidence="8" type="ORF">BDK92_2331</name>
</gene>
<dbReference type="InterPro" id="IPR036249">
    <property type="entry name" value="Thioredoxin-like_sf"/>
</dbReference>
<dbReference type="AlphaFoldDB" id="A0A495JGJ7"/>
<dbReference type="Pfam" id="PF00085">
    <property type="entry name" value="Thioredoxin"/>
    <property type="match status" value="1"/>
</dbReference>
<dbReference type="InterPro" id="IPR017937">
    <property type="entry name" value="Thioredoxin_CS"/>
</dbReference>
<reference evidence="8 9" key="1">
    <citation type="submission" date="2018-10" db="EMBL/GenBank/DDBJ databases">
        <title>Sequencing the genomes of 1000 actinobacteria strains.</title>
        <authorList>
            <person name="Klenk H.-P."/>
        </authorList>
    </citation>
    <scope>NUCLEOTIDE SEQUENCE [LARGE SCALE GENOMIC DNA]</scope>
    <source>
        <strain evidence="8 9">DSM 45175</strain>
    </source>
</reference>
<dbReference type="GO" id="GO:0015035">
    <property type="term" value="F:protein-disulfide reductase activity"/>
    <property type="evidence" value="ECO:0007669"/>
    <property type="project" value="TreeGrafter"/>
</dbReference>
<dbReference type="EMBL" id="RBKT01000001">
    <property type="protein sequence ID" value="RKR88027.1"/>
    <property type="molecule type" value="Genomic_DNA"/>
</dbReference>
<dbReference type="PROSITE" id="PS51352">
    <property type="entry name" value="THIOREDOXIN_2"/>
    <property type="match status" value="1"/>
</dbReference>
<dbReference type="Pfam" id="PF14561">
    <property type="entry name" value="TPR_20"/>
    <property type="match status" value="1"/>
</dbReference>
<feature type="region of interest" description="Disordered" evidence="6">
    <location>
        <begin position="24"/>
        <end position="49"/>
    </location>
</feature>
<evidence type="ECO:0000256" key="3">
    <source>
        <dbReference type="ARBA" id="ARBA00022982"/>
    </source>
</evidence>
<comment type="caution">
    <text evidence="8">The sequence shown here is derived from an EMBL/GenBank/DDBJ whole genome shotgun (WGS) entry which is preliminary data.</text>
</comment>
<comment type="similarity">
    <text evidence="1">Belongs to the thioredoxin family.</text>
</comment>
<dbReference type="PANTHER" id="PTHR45663">
    <property type="entry name" value="GEO12009P1"/>
    <property type="match status" value="1"/>
</dbReference>
<keyword evidence="2" id="KW-0813">Transport</keyword>
<dbReference type="InterPro" id="IPR013766">
    <property type="entry name" value="Thioredoxin_domain"/>
</dbReference>
<dbReference type="SUPFAM" id="SSF52833">
    <property type="entry name" value="Thioredoxin-like"/>
    <property type="match status" value="1"/>
</dbReference>
<dbReference type="Gene3D" id="3.40.30.10">
    <property type="entry name" value="Glutaredoxin"/>
    <property type="match status" value="1"/>
</dbReference>
<evidence type="ECO:0000256" key="2">
    <source>
        <dbReference type="ARBA" id="ARBA00022448"/>
    </source>
</evidence>
<evidence type="ECO:0000256" key="6">
    <source>
        <dbReference type="SAM" id="MobiDB-lite"/>
    </source>
</evidence>
<dbReference type="InterPro" id="IPR011990">
    <property type="entry name" value="TPR-like_helical_dom_sf"/>
</dbReference>
<dbReference type="RefSeq" id="WP_121156704.1">
    <property type="nucleotide sequence ID" value="NZ_RBKT01000001.1"/>
</dbReference>
<dbReference type="CDD" id="cd02956">
    <property type="entry name" value="ybbN"/>
    <property type="match status" value="1"/>
</dbReference>
<protein>
    <submittedName>
        <fullName evidence="8">Putative thioredoxin</fullName>
    </submittedName>
</protein>
<dbReference type="OrthoDB" id="5181746at2"/>
<name>A0A495JGJ7_9ACTN</name>
<evidence type="ECO:0000313" key="8">
    <source>
        <dbReference type="EMBL" id="RKR88027.1"/>
    </source>
</evidence>
<keyword evidence="3" id="KW-0249">Electron transport</keyword>
<dbReference type="Proteomes" id="UP000277671">
    <property type="component" value="Unassembled WGS sequence"/>
</dbReference>
<evidence type="ECO:0000256" key="4">
    <source>
        <dbReference type="ARBA" id="ARBA00023157"/>
    </source>
</evidence>
<dbReference type="Gene3D" id="1.25.40.10">
    <property type="entry name" value="Tetratricopeptide repeat domain"/>
    <property type="match status" value="1"/>
</dbReference>
<sequence>MSDPRITSSIFTRGAVDLGALRSAAQPTARPAGTPPASPSTPAAAPSGAVAGGGVAGGGVAVIDVTEATFQSEVLERSLTTPVVIDFWAEWCEPCKQLSPVLERLAEEGGGAWVLAKIDVDSNPRIAQMFRVQGIPMVYAVIGGQPVDAFSGVVPESQLRQWIDAVLKAGGAAVATAEDPRLGEADEALITGDLDAAEQAYKKILSDAPADAAAEAGLAHVALARRVTGVDPTAALAAAAEKPDDVAANLLAADIEVLSGQAEQAYARLVGLVRRSSGDDREGIRRHLLSLFTVAGPDDPAVAGARRALASALF</sequence>
<keyword evidence="9" id="KW-1185">Reference proteome</keyword>
<feature type="compositionally biased region" description="Low complexity" evidence="6">
    <location>
        <begin position="40"/>
        <end position="49"/>
    </location>
</feature>
<dbReference type="PANTHER" id="PTHR45663:SF11">
    <property type="entry name" value="GEO12009P1"/>
    <property type="match status" value="1"/>
</dbReference>
<keyword evidence="4" id="KW-1015">Disulfide bond</keyword>
<organism evidence="8 9">
    <name type="scientific">Micromonospora pisi</name>
    <dbReference type="NCBI Taxonomy" id="589240"/>
    <lineage>
        <taxon>Bacteria</taxon>
        <taxon>Bacillati</taxon>
        <taxon>Actinomycetota</taxon>
        <taxon>Actinomycetes</taxon>
        <taxon>Micromonosporales</taxon>
        <taxon>Micromonosporaceae</taxon>
        <taxon>Micromonospora</taxon>
    </lineage>
</organism>
<proteinExistence type="inferred from homology"/>